<accession>A0A8S1BIH7</accession>
<dbReference type="EMBL" id="CADEBC010000602">
    <property type="protein sequence ID" value="CAB3258806.1"/>
    <property type="molecule type" value="Genomic_DNA"/>
</dbReference>
<protein>
    <submittedName>
        <fullName evidence="1">Uncharacterized protein</fullName>
    </submittedName>
</protein>
<keyword evidence="2" id="KW-1185">Reference proteome</keyword>
<dbReference type="AlphaFoldDB" id="A0A8S1BIH7"/>
<sequence>MYFETLEDFSPNFTNTKPGDKYIHSEYRYGDCDRPGIKFYTHVHKDSLSILGKLIVRGWLDIRRIPICVILRARSFYYDQLRSTSFPFQFCVPRIAYCHSHKRYRYYYYEWYIPYNFDGGMEWDLYFYGSPSMTW</sequence>
<dbReference type="OrthoDB" id="7258026at2759"/>
<comment type="caution">
    <text evidence="1">The sequence shown here is derived from an EMBL/GenBank/DDBJ whole genome shotgun (WGS) entry which is preliminary data.</text>
</comment>
<proteinExistence type="predicted"/>
<organism evidence="1 2">
    <name type="scientific">Arctia plantaginis</name>
    <name type="common">Wood tiger moth</name>
    <name type="synonym">Phalaena plantaginis</name>
    <dbReference type="NCBI Taxonomy" id="874455"/>
    <lineage>
        <taxon>Eukaryota</taxon>
        <taxon>Metazoa</taxon>
        <taxon>Ecdysozoa</taxon>
        <taxon>Arthropoda</taxon>
        <taxon>Hexapoda</taxon>
        <taxon>Insecta</taxon>
        <taxon>Pterygota</taxon>
        <taxon>Neoptera</taxon>
        <taxon>Endopterygota</taxon>
        <taxon>Lepidoptera</taxon>
        <taxon>Glossata</taxon>
        <taxon>Ditrysia</taxon>
        <taxon>Noctuoidea</taxon>
        <taxon>Erebidae</taxon>
        <taxon>Arctiinae</taxon>
        <taxon>Arctia</taxon>
    </lineage>
</organism>
<gene>
    <name evidence="1" type="ORF">APLA_LOCUS16680</name>
</gene>
<evidence type="ECO:0000313" key="1">
    <source>
        <dbReference type="EMBL" id="CAB3258806.1"/>
    </source>
</evidence>
<evidence type="ECO:0000313" key="2">
    <source>
        <dbReference type="Proteomes" id="UP000494106"/>
    </source>
</evidence>
<dbReference type="Proteomes" id="UP000494106">
    <property type="component" value="Unassembled WGS sequence"/>
</dbReference>
<name>A0A8S1BIH7_ARCPL</name>
<reference evidence="1 2" key="1">
    <citation type="submission" date="2020-04" db="EMBL/GenBank/DDBJ databases">
        <authorList>
            <person name="Wallbank WR R."/>
            <person name="Pardo Diaz C."/>
            <person name="Kozak K."/>
            <person name="Martin S."/>
            <person name="Jiggins C."/>
            <person name="Moest M."/>
            <person name="Warren A I."/>
            <person name="Byers J.R.P. K."/>
            <person name="Montejo-Kovacevich G."/>
            <person name="Yen C E."/>
        </authorList>
    </citation>
    <scope>NUCLEOTIDE SEQUENCE [LARGE SCALE GENOMIC DNA]</scope>
</reference>